<evidence type="ECO:0000256" key="1">
    <source>
        <dbReference type="ARBA" id="ARBA00004141"/>
    </source>
</evidence>
<feature type="transmembrane region" description="Helical" evidence="6">
    <location>
        <begin position="42"/>
        <end position="64"/>
    </location>
</feature>
<organism evidence="7 8">
    <name type="scientific">Handroanthus impetiginosus</name>
    <dbReference type="NCBI Taxonomy" id="429701"/>
    <lineage>
        <taxon>Eukaryota</taxon>
        <taxon>Viridiplantae</taxon>
        <taxon>Streptophyta</taxon>
        <taxon>Embryophyta</taxon>
        <taxon>Tracheophyta</taxon>
        <taxon>Spermatophyta</taxon>
        <taxon>Magnoliopsida</taxon>
        <taxon>eudicotyledons</taxon>
        <taxon>Gunneridae</taxon>
        <taxon>Pentapetalae</taxon>
        <taxon>asterids</taxon>
        <taxon>lamiids</taxon>
        <taxon>Lamiales</taxon>
        <taxon>Bignoniaceae</taxon>
        <taxon>Crescentiina</taxon>
        <taxon>Tabebuia alliance</taxon>
        <taxon>Handroanthus</taxon>
    </lineage>
</organism>
<feature type="transmembrane region" description="Helical" evidence="6">
    <location>
        <begin position="70"/>
        <end position="96"/>
    </location>
</feature>
<name>A0A2G9HX51_9LAMI</name>
<comment type="subcellular location">
    <subcellularLocation>
        <location evidence="1">Membrane</location>
        <topology evidence="1">Multi-pass membrane protein</topology>
    </subcellularLocation>
</comment>
<keyword evidence="3 6" id="KW-0812">Transmembrane</keyword>
<accession>A0A2G9HX51</accession>
<feature type="transmembrane region" description="Helical" evidence="6">
    <location>
        <begin position="231"/>
        <end position="249"/>
    </location>
</feature>
<dbReference type="PROSITE" id="PS00421">
    <property type="entry name" value="TM4_1"/>
    <property type="match status" value="1"/>
</dbReference>
<keyword evidence="4 6" id="KW-1133">Transmembrane helix</keyword>
<proteinExistence type="inferred from homology"/>
<dbReference type="AlphaFoldDB" id="A0A2G9HX51"/>
<evidence type="ECO:0000256" key="4">
    <source>
        <dbReference type="ARBA" id="ARBA00022989"/>
    </source>
</evidence>
<dbReference type="PANTHER" id="PTHR32191">
    <property type="entry name" value="TETRASPANIN-8-RELATED"/>
    <property type="match status" value="1"/>
</dbReference>
<dbReference type="GO" id="GO:0016020">
    <property type="term" value="C:membrane"/>
    <property type="evidence" value="ECO:0007669"/>
    <property type="project" value="UniProtKB-SubCell"/>
</dbReference>
<protein>
    <submittedName>
        <fullName evidence="7">Tetraspanin family integral membrane protein</fullName>
    </submittedName>
</protein>
<dbReference type="Pfam" id="PF00335">
    <property type="entry name" value="Tetraspanin"/>
    <property type="match status" value="1"/>
</dbReference>
<keyword evidence="5 6" id="KW-0472">Membrane</keyword>
<dbReference type="STRING" id="429701.A0A2G9HX51"/>
<dbReference type="EMBL" id="NKXS01000826">
    <property type="protein sequence ID" value="PIN22085.1"/>
    <property type="molecule type" value="Genomic_DNA"/>
</dbReference>
<dbReference type="InterPro" id="IPR018503">
    <property type="entry name" value="Tetraspanin_CS"/>
</dbReference>
<reference evidence="8" key="1">
    <citation type="journal article" date="2018" name="Gigascience">
        <title>Genome assembly of the Pink Ipe (Handroanthus impetiginosus, Bignoniaceae), a highly valued, ecologically keystone Neotropical timber forest tree.</title>
        <authorList>
            <person name="Silva-Junior O.B."/>
            <person name="Grattapaglia D."/>
            <person name="Novaes E."/>
            <person name="Collevatti R.G."/>
        </authorList>
    </citation>
    <scope>NUCLEOTIDE SEQUENCE [LARGE SCALE GENOMIC DNA]</scope>
    <source>
        <strain evidence="8">cv. UFG-1</strain>
    </source>
</reference>
<evidence type="ECO:0000256" key="6">
    <source>
        <dbReference type="SAM" id="Phobius"/>
    </source>
</evidence>
<evidence type="ECO:0000256" key="2">
    <source>
        <dbReference type="ARBA" id="ARBA00006840"/>
    </source>
</evidence>
<keyword evidence="8" id="KW-1185">Reference proteome</keyword>
<evidence type="ECO:0000313" key="7">
    <source>
        <dbReference type="EMBL" id="PIN22085.1"/>
    </source>
</evidence>
<evidence type="ECO:0000313" key="8">
    <source>
        <dbReference type="Proteomes" id="UP000231279"/>
    </source>
</evidence>
<dbReference type="InterPro" id="IPR018499">
    <property type="entry name" value="Tetraspanin/Peripherin"/>
</dbReference>
<dbReference type="GO" id="GO:0009734">
    <property type="term" value="P:auxin-activated signaling pathway"/>
    <property type="evidence" value="ECO:0007669"/>
    <property type="project" value="InterPro"/>
</dbReference>
<comment type="similarity">
    <text evidence="2">Belongs to the tetraspanin (TM4SF) family.</text>
</comment>
<dbReference type="PRINTS" id="PR00259">
    <property type="entry name" value="TMFOUR"/>
</dbReference>
<feature type="transmembrane region" description="Helical" evidence="6">
    <location>
        <begin position="6"/>
        <end position="30"/>
    </location>
</feature>
<evidence type="ECO:0000256" key="5">
    <source>
        <dbReference type="ARBA" id="ARBA00023136"/>
    </source>
</evidence>
<comment type="caution">
    <text evidence="7">The sequence shown here is derived from an EMBL/GenBank/DDBJ whole genome shotgun (WGS) entry which is preliminary data.</text>
</comment>
<dbReference type="OrthoDB" id="1892640at2759"/>
<gene>
    <name evidence="7" type="ORF">CDL12_05210</name>
</gene>
<dbReference type="Proteomes" id="UP000231279">
    <property type="component" value="Unassembled WGS sequence"/>
</dbReference>
<sequence length="267" mass="30193">MVRCSNSLVGILNIITLLLSIPIIGGGIWLSRQANTECERFLDRPVIALGVFILVVSIAGLVGSCCRVSWLLWLYLLVMFLLILLLLCFTIFAFVVTNKGAGEALSGRGYKEYRLGDYSNWLQKRVNNNWNKIRSCLMDSKICQRLLEAGSTPVADFYRQHLSALQSGCCKPSNDCNFHYVSPTNWTQAQDSSLSNPDCLAWSNDPNVLCYNCQSCKAGLLDNIKSDWKRVAVINIVFLVFLIIVYSVGCCAFRNNREEYSWKRRYP</sequence>
<dbReference type="InterPro" id="IPR044991">
    <property type="entry name" value="TET_plant"/>
</dbReference>
<evidence type="ECO:0000256" key="3">
    <source>
        <dbReference type="ARBA" id="ARBA00022692"/>
    </source>
</evidence>